<sequence>KCQLLNDTLHHLVGREVEEKRDIEARGETGSAERAIEAREARISCMECCDTPFSPLRVHRGPFCYACNQTRDPDRCDHFMECKANEVCMVYRPHELSSLPDVIYRSKCDTLQGCQAVMSAGHSCATCCADDFCNTHCGVNPILPTLPTTPPPPTTTTPPTTTAGACSEHHHYDEMSQLCLRIVEERVLPFLYADFFCKGMGDILKYWIGASTKPGSDVFHWQSGARLQSQYWARHLTLTSHTDSRCALVDGTQLYMWNKDRCTASHHFICSSA</sequence>
<keyword evidence="3" id="KW-1185">Reference proteome</keyword>
<gene>
    <name evidence="2" type="ORF">MAR_030337</name>
</gene>
<dbReference type="InterPro" id="IPR001304">
    <property type="entry name" value="C-type_lectin-like"/>
</dbReference>
<dbReference type="InterPro" id="IPR016186">
    <property type="entry name" value="C-type_lectin-like/link_sf"/>
</dbReference>
<evidence type="ECO:0000313" key="2">
    <source>
        <dbReference type="EMBL" id="WAQ97647.1"/>
    </source>
</evidence>
<dbReference type="SUPFAM" id="SSF56436">
    <property type="entry name" value="C-type lectin-like"/>
    <property type="match status" value="1"/>
</dbReference>
<name>A0ABY7DIW7_MYAAR</name>
<dbReference type="Gene3D" id="3.10.100.10">
    <property type="entry name" value="Mannose-Binding Protein A, subunit A"/>
    <property type="match status" value="1"/>
</dbReference>
<proteinExistence type="predicted"/>
<evidence type="ECO:0000313" key="3">
    <source>
        <dbReference type="Proteomes" id="UP001164746"/>
    </source>
</evidence>
<dbReference type="EMBL" id="CP111013">
    <property type="protein sequence ID" value="WAQ97647.1"/>
    <property type="molecule type" value="Genomic_DNA"/>
</dbReference>
<reference evidence="2" key="1">
    <citation type="submission" date="2022-11" db="EMBL/GenBank/DDBJ databases">
        <title>Centuries of genome instability and evolution in soft-shell clam transmissible cancer (bioRxiv).</title>
        <authorList>
            <person name="Hart S.F.M."/>
            <person name="Yonemitsu M.A."/>
            <person name="Giersch R.M."/>
            <person name="Beal B.F."/>
            <person name="Arriagada G."/>
            <person name="Davis B.W."/>
            <person name="Ostrander E.A."/>
            <person name="Goff S.P."/>
            <person name="Metzger M.J."/>
        </authorList>
    </citation>
    <scope>NUCLEOTIDE SEQUENCE</scope>
    <source>
        <strain evidence="2">MELC-2E11</strain>
        <tissue evidence="2">Siphon/mantle</tissue>
    </source>
</reference>
<feature type="non-terminal residue" evidence="2">
    <location>
        <position position="1"/>
    </location>
</feature>
<organism evidence="2 3">
    <name type="scientific">Mya arenaria</name>
    <name type="common">Soft-shell clam</name>
    <dbReference type="NCBI Taxonomy" id="6604"/>
    <lineage>
        <taxon>Eukaryota</taxon>
        <taxon>Metazoa</taxon>
        <taxon>Spiralia</taxon>
        <taxon>Lophotrochozoa</taxon>
        <taxon>Mollusca</taxon>
        <taxon>Bivalvia</taxon>
        <taxon>Autobranchia</taxon>
        <taxon>Heteroconchia</taxon>
        <taxon>Euheterodonta</taxon>
        <taxon>Imparidentia</taxon>
        <taxon>Neoheterodontei</taxon>
        <taxon>Myida</taxon>
        <taxon>Myoidea</taxon>
        <taxon>Myidae</taxon>
        <taxon>Mya</taxon>
    </lineage>
</organism>
<accession>A0ABY7DIW7</accession>
<dbReference type="CDD" id="cd00037">
    <property type="entry name" value="CLECT"/>
    <property type="match status" value="1"/>
</dbReference>
<feature type="non-terminal residue" evidence="2">
    <location>
        <position position="273"/>
    </location>
</feature>
<dbReference type="PROSITE" id="PS50041">
    <property type="entry name" value="C_TYPE_LECTIN_2"/>
    <property type="match status" value="1"/>
</dbReference>
<dbReference type="Proteomes" id="UP001164746">
    <property type="component" value="Chromosome 2"/>
</dbReference>
<dbReference type="Pfam" id="PF00059">
    <property type="entry name" value="Lectin_C"/>
    <property type="match status" value="1"/>
</dbReference>
<feature type="domain" description="C-type lectin" evidence="1">
    <location>
        <begin position="206"/>
        <end position="271"/>
    </location>
</feature>
<protein>
    <recommendedName>
        <fullName evidence="1">C-type lectin domain-containing protein</fullName>
    </recommendedName>
</protein>
<evidence type="ECO:0000259" key="1">
    <source>
        <dbReference type="PROSITE" id="PS50041"/>
    </source>
</evidence>
<dbReference type="InterPro" id="IPR016187">
    <property type="entry name" value="CTDL_fold"/>
</dbReference>